<dbReference type="PROSITE" id="PS50977">
    <property type="entry name" value="HTH_TETR_2"/>
    <property type="match status" value="1"/>
</dbReference>
<comment type="caution">
    <text evidence="6">The sequence shown here is derived from an EMBL/GenBank/DDBJ whole genome shotgun (WGS) entry which is preliminary data.</text>
</comment>
<dbReference type="Proteomes" id="UP001057702">
    <property type="component" value="Unassembled WGS sequence"/>
</dbReference>
<keyword evidence="7" id="KW-1185">Reference proteome</keyword>
<dbReference type="Gene3D" id="1.10.357.10">
    <property type="entry name" value="Tetracycline Repressor, domain 2"/>
    <property type="match status" value="1"/>
</dbReference>
<dbReference type="InterPro" id="IPR001647">
    <property type="entry name" value="HTH_TetR"/>
</dbReference>
<dbReference type="SUPFAM" id="SSF46689">
    <property type="entry name" value="Homeodomain-like"/>
    <property type="match status" value="1"/>
</dbReference>
<dbReference type="InterPro" id="IPR023772">
    <property type="entry name" value="DNA-bd_HTH_TetR-type_CS"/>
</dbReference>
<reference evidence="6" key="1">
    <citation type="submission" date="2022-06" db="EMBL/GenBank/DDBJ databases">
        <title>Draft genome sequence of Streptomyces sp. RB6PN25 isolated from peat swamp forest in Thailand.</title>
        <authorList>
            <person name="Duangmal K."/>
            <person name="Klaysubun C."/>
        </authorList>
    </citation>
    <scope>NUCLEOTIDE SEQUENCE</scope>
    <source>
        <strain evidence="6">RB6PN25</strain>
    </source>
</reference>
<keyword evidence="2 4" id="KW-0238">DNA-binding</keyword>
<evidence type="ECO:0000256" key="1">
    <source>
        <dbReference type="ARBA" id="ARBA00023015"/>
    </source>
</evidence>
<feature type="DNA-binding region" description="H-T-H motif" evidence="4">
    <location>
        <begin position="41"/>
        <end position="60"/>
    </location>
</feature>
<evidence type="ECO:0000256" key="2">
    <source>
        <dbReference type="ARBA" id="ARBA00023125"/>
    </source>
</evidence>
<dbReference type="InterPro" id="IPR050109">
    <property type="entry name" value="HTH-type_TetR-like_transc_reg"/>
</dbReference>
<organism evidence="6 7">
    <name type="scientific">Streptomyces humicola</name>
    <dbReference type="NCBI Taxonomy" id="2953240"/>
    <lineage>
        <taxon>Bacteria</taxon>
        <taxon>Bacillati</taxon>
        <taxon>Actinomycetota</taxon>
        <taxon>Actinomycetes</taxon>
        <taxon>Kitasatosporales</taxon>
        <taxon>Streptomycetaceae</taxon>
        <taxon>Streptomyces</taxon>
    </lineage>
</organism>
<feature type="domain" description="HTH tetR-type" evidence="5">
    <location>
        <begin position="18"/>
        <end position="78"/>
    </location>
</feature>
<evidence type="ECO:0000259" key="5">
    <source>
        <dbReference type="PROSITE" id="PS50977"/>
    </source>
</evidence>
<name>A0ABT1PS51_9ACTN</name>
<dbReference type="EMBL" id="JANFNG010000002">
    <property type="protein sequence ID" value="MCQ4079958.1"/>
    <property type="molecule type" value="Genomic_DNA"/>
</dbReference>
<dbReference type="RefSeq" id="WP_255918820.1">
    <property type="nucleotide sequence ID" value="NZ_JANFNG010000002.1"/>
</dbReference>
<accession>A0ABT1PS51</accession>
<dbReference type="InterPro" id="IPR009057">
    <property type="entry name" value="Homeodomain-like_sf"/>
</dbReference>
<evidence type="ECO:0000313" key="6">
    <source>
        <dbReference type="EMBL" id="MCQ4079958.1"/>
    </source>
</evidence>
<evidence type="ECO:0000256" key="3">
    <source>
        <dbReference type="ARBA" id="ARBA00023163"/>
    </source>
</evidence>
<protein>
    <submittedName>
        <fullName evidence="6">TetR family transcriptional regulator</fullName>
    </submittedName>
</protein>
<dbReference type="Gene3D" id="1.10.10.60">
    <property type="entry name" value="Homeodomain-like"/>
    <property type="match status" value="1"/>
</dbReference>
<dbReference type="PROSITE" id="PS01081">
    <property type="entry name" value="HTH_TETR_1"/>
    <property type="match status" value="1"/>
</dbReference>
<dbReference type="PRINTS" id="PR00455">
    <property type="entry name" value="HTHTETR"/>
</dbReference>
<dbReference type="Pfam" id="PF00440">
    <property type="entry name" value="TetR_N"/>
    <property type="match status" value="1"/>
</dbReference>
<keyword evidence="1" id="KW-0805">Transcription regulation</keyword>
<gene>
    <name evidence="6" type="ORF">NGB36_04970</name>
</gene>
<sequence length="207" mass="22758">MAGSGGASSSGLRERKKAETRQALRTQAARLFAERGFADTTVAEIAEAAGVSLRTFFRYFDSKEELLLPDLAELFDRLARELERRPADEPALVALREALLTVTSGPRTTLVALLHPLEGAADVVTDRLVYTFMKSEDRFAQLLAQRLPPGPDVDLRASVLAMTALSAVRSVLRTIRQRRETEEVPVGTFARLLRSAFTVLAEESSKV</sequence>
<dbReference type="PANTHER" id="PTHR30055">
    <property type="entry name" value="HTH-TYPE TRANSCRIPTIONAL REGULATOR RUTR"/>
    <property type="match status" value="1"/>
</dbReference>
<evidence type="ECO:0000256" key="4">
    <source>
        <dbReference type="PROSITE-ProRule" id="PRU00335"/>
    </source>
</evidence>
<keyword evidence="3" id="KW-0804">Transcription</keyword>
<dbReference type="PANTHER" id="PTHR30055:SF238">
    <property type="entry name" value="MYCOFACTOCIN BIOSYNTHESIS TRANSCRIPTIONAL REGULATOR MFTR-RELATED"/>
    <property type="match status" value="1"/>
</dbReference>
<proteinExistence type="predicted"/>
<evidence type="ECO:0000313" key="7">
    <source>
        <dbReference type="Proteomes" id="UP001057702"/>
    </source>
</evidence>